<dbReference type="EMBL" id="BPQB01000033">
    <property type="protein sequence ID" value="GJE93513.1"/>
    <property type="molecule type" value="Genomic_DNA"/>
</dbReference>
<dbReference type="InterPro" id="IPR001806">
    <property type="entry name" value="Small_GTPase"/>
</dbReference>
<keyword evidence="3" id="KW-1185">Reference proteome</keyword>
<dbReference type="CDD" id="cd00154">
    <property type="entry name" value="Rab"/>
    <property type="match status" value="1"/>
</dbReference>
<dbReference type="GO" id="GO:0005525">
    <property type="term" value="F:GTP binding"/>
    <property type="evidence" value="ECO:0007669"/>
    <property type="project" value="InterPro"/>
</dbReference>
<evidence type="ECO:0000256" key="1">
    <source>
        <dbReference type="ARBA" id="ARBA00006270"/>
    </source>
</evidence>
<dbReference type="PANTHER" id="PTHR47979">
    <property type="entry name" value="DRAB11-RELATED"/>
    <property type="match status" value="1"/>
</dbReference>
<proteinExistence type="inferred from homology"/>
<dbReference type="NCBIfam" id="TIGR00231">
    <property type="entry name" value="small_GTP"/>
    <property type="match status" value="1"/>
</dbReference>
<protein>
    <submittedName>
        <fullName evidence="2">Ras-domain-containing protein</fullName>
    </submittedName>
</protein>
<reference evidence="2 3" key="1">
    <citation type="submission" date="2021-08" db="EMBL/GenBank/DDBJ databases">
        <title>Draft Genome Sequence of Phanerochaete sordida strain YK-624.</title>
        <authorList>
            <person name="Mori T."/>
            <person name="Dohra H."/>
            <person name="Suzuki T."/>
            <person name="Kawagishi H."/>
            <person name="Hirai H."/>
        </authorList>
    </citation>
    <scope>NUCLEOTIDE SEQUENCE [LARGE SCALE GENOMIC DNA]</scope>
    <source>
        <strain evidence="2 3">YK-624</strain>
    </source>
</reference>
<dbReference type="Proteomes" id="UP000703269">
    <property type="component" value="Unassembled WGS sequence"/>
</dbReference>
<dbReference type="Pfam" id="PF00071">
    <property type="entry name" value="Ras"/>
    <property type="match status" value="1"/>
</dbReference>
<dbReference type="SUPFAM" id="SSF52540">
    <property type="entry name" value="P-loop containing nucleoside triphosphate hydrolases"/>
    <property type="match status" value="1"/>
</dbReference>
<dbReference type="AlphaFoldDB" id="A0A9P3GCC5"/>
<dbReference type="PRINTS" id="PR00449">
    <property type="entry name" value="RASTRNSFRMNG"/>
</dbReference>
<dbReference type="SMART" id="SM00173">
    <property type="entry name" value="RAS"/>
    <property type="match status" value="1"/>
</dbReference>
<dbReference type="InterPro" id="IPR027417">
    <property type="entry name" value="P-loop_NTPase"/>
</dbReference>
<dbReference type="PROSITE" id="PS51421">
    <property type="entry name" value="RAS"/>
    <property type="match status" value="1"/>
</dbReference>
<organism evidence="2 3">
    <name type="scientific">Phanerochaete sordida</name>
    <dbReference type="NCBI Taxonomy" id="48140"/>
    <lineage>
        <taxon>Eukaryota</taxon>
        <taxon>Fungi</taxon>
        <taxon>Dikarya</taxon>
        <taxon>Basidiomycota</taxon>
        <taxon>Agaricomycotina</taxon>
        <taxon>Agaricomycetes</taxon>
        <taxon>Polyporales</taxon>
        <taxon>Phanerochaetaceae</taxon>
        <taxon>Phanerochaete</taxon>
    </lineage>
</organism>
<dbReference type="PROSITE" id="PS51419">
    <property type="entry name" value="RAB"/>
    <property type="match status" value="1"/>
</dbReference>
<accession>A0A9P3GCC5</accession>
<dbReference type="SMART" id="SM00175">
    <property type="entry name" value="RAB"/>
    <property type="match status" value="1"/>
</dbReference>
<evidence type="ECO:0000313" key="2">
    <source>
        <dbReference type="EMBL" id="GJE93513.1"/>
    </source>
</evidence>
<dbReference type="GO" id="GO:0003924">
    <property type="term" value="F:GTPase activity"/>
    <property type="evidence" value="ECO:0007669"/>
    <property type="project" value="InterPro"/>
</dbReference>
<gene>
    <name evidence="2" type="ORF">PsYK624_096720</name>
</gene>
<comment type="similarity">
    <text evidence="1">Belongs to the small GTPase superfamily. Rab family.</text>
</comment>
<comment type="caution">
    <text evidence="2">The sequence shown here is derived from an EMBL/GenBank/DDBJ whole genome shotgun (WGS) entry which is preliminary data.</text>
</comment>
<sequence length="274" mass="29718">MSIPKQKSGGRVGKEIAARLPCLPHVPIAVCSQASGLGCVGSCPTTTTSRRSTRRAQFGIIMVAVDPPEEVREAKDCVKIIAIGDSSVGKSNLLRSFVQDSNNAWGDRPANTGIETLVKKVVTGGTNIDVMLWDTAGSERFRTLTRSFYHLVDGVILAYDIASRESFDSLASWFTELQHSRAPKHAVLAVVGTKVDRDDRCVSYQEGHAFAQKHKSLFYETSAVSGQGIDTLFTELVERAFEAQRSAEPKPQPKVVYLAAPPPEPQASPGRCLC</sequence>
<dbReference type="OrthoDB" id="9989112at2759"/>
<name>A0A9P3GCC5_9APHY</name>
<dbReference type="SMART" id="SM00174">
    <property type="entry name" value="RHO"/>
    <property type="match status" value="1"/>
</dbReference>
<dbReference type="FunFam" id="3.40.50.300:FF:001447">
    <property type="entry name" value="Ras-related protein Rab-1B"/>
    <property type="match status" value="1"/>
</dbReference>
<dbReference type="InterPro" id="IPR005225">
    <property type="entry name" value="Small_GTP-bd"/>
</dbReference>
<dbReference type="InterPro" id="IPR050209">
    <property type="entry name" value="Rab_GTPases_membrane_traffic"/>
</dbReference>
<dbReference type="Gene3D" id="3.40.50.300">
    <property type="entry name" value="P-loop containing nucleotide triphosphate hydrolases"/>
    <property type="match status" value="1"/>
</dbReference>
<dbReference type="PROSITE" id="PS51420">
    <property type="entry name" value="RHO"/>
    <property type="match status" value="1"/>
</dbReference>
<evidence type="ECO:0000313" key="3">
    <source>
        <dbReference type="Proteomes" id="UP000703269"/>
    </source>
</evidence>